<feature type="non-terminal residue" evidence="1">
    <location>
        <position position="112"/>
    </location>
</feature>
<evidence type="ECO:0000313" key="1">
    <source>
        <dbReference type="EMBL" id="JAP49248.1"/>
    </source>
</evidence>
<organism evidence="1">
    <name type="scientific">Schistocephalus solidus</name>
    <name type="common">Tapeworm</name>
    <dbReference type="NCBI Taxonomy" id="70667"/>
    <lineage>
        <taxon>Eukaryota</taxon>
        <taxon>Metazoa</taxon>
        <taxon>Spiralia</taxon>
        <taxon>Lophotrochozoa</taxon>
        <taxon>Platyhelminthes</taxon>
        <taxon>Cestoda</taxon>
        <taxon>Eucestoda</taxon>
        <taxon>Diphyllobothriidea</taxon>
        <taxon>Diphyllobothriidae</taxon>
        <taxon>Schistocephalus</taxon>
    </lineage>
</organism>
<proteinExistence type="predicted"/>
<protein>
    <submittedName>
        <fullName evidence="1">Uncharacterized protein</fullName>
    </submittedName>
</protein>
<reference evidence="1" key="1">
    <citation type="submission" date="2016-01" db="EMBL/GenBank/DDBJ databases">
        <title>Reference transcriptome for the parasite Schistocephalus solidus: insights into the molecular evolution of parasitism.</title>
        <authorList>
            <person name="Hebert F.O."/>
            <person name="Grambauer S."/>
            <person name="Barber I."/>
            <person name="Landry C.R."/>
            <person name="Aubin-Horth N."/>
        </authorList>
    </citation>
    <scope>NUCLEOTIDE SEQUENCE</scope>
</reference>
<gene>
    <name evidence="1" type="ORF">TR136946</name>
</gene>
<feature type="non-terminal residue" evidence="1">
    <location>
        <position position="1"/>
    </location>
</feature>
<sequence length="112" mass="12752">NVHSLMHIADDVQRHGPLDTFSSFPFESYLGRLKKMLRSPSRPLQQIARRLSEVEVNTRPLETSLKRFLRGHKGGPVPAGYELSQQYECILTERFPIDITAANRCIGFGNKI</sequence>
<accession>A0A0X3PC09</accession>
<dbReference type="EMBL" id="GEEE01013977">
    <property type="protein sequence ID" value="JAP49248.1"/>
    <property type="molecule type" value="Transcribed_RNA"/>
</dbReference>
<dbReference type="AlphaFoldDB" id="A0A0X3PC09"/>
<name>A0A0X3PC09_SCHSO</name>